<dbReference type="RefSeq" id="WP_176280257.1">
    <property type="nucleotide sequence ID" value="NZ_JABWMH010000004.1"/>
</dbReference>
<accession>A0ABX2N529</accession>
<evidence type="ECO:0000259" key="1">
    <source>
        <dbReference type="Pfam" id="PF09836"/>
    </source>
</evidence>
<gene>
    <name evidence="2" type="ORF">HUO14_12900</name>
</gene>
<evidence type="ECO:0000313" key="3">
    <source>
        <dbReference type="Proteomes" id="UP000652427"/>
    </source>
</evidence>
<protein>
    <submittedName>
        <fullName evidence="2">DNA-binding domain-containing protein</fullName>
    </submittedName>
</protein>
<dbReference type="EMBL" id="JABWMH010000004">
    <property type="protein sequence ID" value="NVD28792.1"/>
    <property type="molecule type" value="Genomic_DNA"/>
</dbReference>
<name>A0ABX2N529_9SPHN</name>
<comment type="caution">
    <text evidence="2">The sequence shown here is derived from an EMBL/GenBank/DDBJ whole genome shotgun (WGS) entry which is preliminary data.</text>
</comment>
<reference evidence="2 3" key="1">
    <citation type="submission" date="2020-06" db="EMBL/GenBank/DDBJ databases">
        <authorList>
            <person name="Kim S.-J."/>
            <person name="Park S.-J."/>
        </authorList>
    </citation>
    <scope>NUCLEOTIDE SEQUENCE [LARGE SCALE GENOMIC DNA]</scope>
    <source>
        <strain evidence="2 3">SW-151</strain>
    </source>
</reference>
<organism evidence="2 3">
    <name type="scientific">Parasphingorhabdus flavimaris</name>
    <dbReference type="NCBI Taxonomy" id="266812"/>
    <lineage>
        <taxon>Bacteria</taxon>
        <taxon>Pseudomonadati</taxon>
        <taxon>Pseudomonadota</taxon>
        <taxon>Alphaproteobacteria</taxon>
        <taxon>Sphingomonadales</taxon>
        <taxon>Sphingomonadaceae</taxon>
        <taxon>Parasphingorhabdus</taxon>
    </lineage>
</organism>
<keyword evidence="3" id="KW-1185">Reference proteome</keyword>
<dbReference type="InterPro" id="IPR018640">
    <property type="entry name" value="DUF2063"/>
</dbReference>
<proteinExistence type="predicted"/>
<dbReference type="InterPro" id="IPR044922">
    <property type="entry name" value="DUF2063_N_sf"/>
</dbReference>
<dbReference type="Pfam" id="PF09836">
    <property type="entry name" value="DUF2063"/>
    <property type="match status" value="1"/>
</dbReference>
<dbReference type="Proteomes" id="UP000652427">
    <property type="component" value="Unassembled WGS sequence"/>
</dbReference>
<evidence type="ECO:0000313" key="2">
    <source>
        <dbReference type="EMBL" id="NVD28792.1"/>
    </source>
</evidence>
<keyword evidence="2" id="KW-0238">DNA-binding</keyword>
<dbReference type="GO" id="GO:0003677">
    <property type="term" value="F:DNA binding"/>
    <property type="evidence" value="ECO:0007669"/>
    <property type="project" value="UniProtKB-KW"/>
</dbReference>
<sequence length="242" mass="26099">MPSLADGQSRFIACLQKGPGHFPDDLFAQDAERALLGLKAHANNISHARLVSLEDSFPRLHAHMGHETFHAISRDYVDQGHVMACDINHIAADFPNFLVTREQAGTAIDLARIEWAWIESYRAAEATPVALTDIAALPEDALLAFPVAAHPAMRLIKITGPMSPELGELVETDPSALMVARPEALVSLHPLDTVEQAIAEKIADSGTMGNLLAHALELGDETTAMQHIITLIQAGAMTRIQG</sequence>
<dbReference type="Gene3D" id="1.10.150.690">
    <property type="entry name" value="DUF2063"/>
    <property type="match status" value="1"/>
</dbReference>
<feature type="domain" description="Putative DNA-binding" evidence="1">
    <location>
        <begin position="8"/>
        <end position="98"/>
    </location>
</feature>